<dbReference type="Gene3D" id="2.40.128.600">
    <property type="match status" value="1"/>
</dbReference>
<name>A0ABD3XP14_SINWO</name>
<accession>A0ABD3XP14</accession>
<dbReference type="PANTHER" id="PTHR46825">
    <property type="entry name" value="D-ALANYL-D-ALANINE-CARBOXYPEPTIDASE/ENDOPEPTIDASE AMPH"/>
    <property type="match status" value="1"/>
</dbReference>
<evidence type="ECO:0000256" key="2">
    <source>
        <dbReference type="SAM" id="SignalP"/>
    </source>
</evidence>
<keyword evidence="1" id="KW-1133">Transmembrane helix</keyword>
<evidence type="ECO:0000259" key="3">
    <source>
        <dbReference type="Pfam" id="PF00144"/>
    </source>
</evidence>
<reference evidence="4 5" key="1">
    <citation type="submission" date="2024-11" db="EMBL/GenBank/DDBJ databases">
        <title>Chromosome-level genome assembly of the freshwater bivalve Anodonta woodiana.</title>
        <authorList>
            <person name="Chen X."/>
        </authorList>
    </citation>
    <scope>NUCLEOTIDE SEQUENCE [LARGE SCALE GENOMIC DNA]</scope>
    <source>
        <strain evidence="4">MN2024</strain>
        <tissue evidence="4">Gills</tissue>
    </source>
</reference>
<dbReference type="SUPFAM" id="SSF56601">
    <property type="entry name" value="beta-lactamase/transpeptidase-like"/>
    <property type="match status" value="1"/>
</dbReference>
<dbReference type="Gene3D" id="3.40.710.10">
    <property type="entry name" value="DD-peptidase/beta-lactamase superfamily"/>
    <property type="match status" value="1"/>
</dbReference>
<evidence type="ECO:0000313" key="4">
    <source>
        <dbReference type="EMBL" id="KAL3887929.1"/>
    </source>
</evidence>
<dbReference type="PANTHER" id="PTHR46825:SF15">
    <property type="entry name" value="BETA-LACTAMASE-RELATED DOMAIN-CONTAINING PROTEIN"/>
    <property type="match status" value="1"/>
</dbReference>
<dbReference type="Pfam" id="PF00144">
    <property type="entry name" value="Beta-lactamase"/>
    <property type="match status" value="1"/>
</dbReference>
<protein>
    <recommendedName>
        <fullName evidence="3">Beta-lactamase-related domain-containing protein</fullName>
    </recommendedName>
</protein>
<dbReference type="InterPro" id="IPR001466">
    <property type="entry name" value="Beta-lactam-related"/>
</dbReference>
<feature type="chain" id="PRO_5044866063" description="Beta-lactamase-related domain-containing protein" evidence="2">
    <location>
        <begin position="21"/>
        <end position="560"/>
    </location>
</feature>
<keyword evidence="1" id="KW-0472">Membrane</keyword>
<proteinExistence type="predicted"/>
<dbReference type="Proteomes" id="UP001634394">
    <property type="component" value="Unassembled WGS sequence"/>
</dbReference>
<feature type="signal peptide" evidence="2">
    <location>
        <begin position="1"/>
        <end position="20"/>
    </location>
</feature>
<feature type="domain" description="Beta-lactamase-related" evidence="3">
    <location>
        <begin position="31"/>
        <end position="370"/>
    </location>
</feature>
<sequence length="560" mass="63175">MQHLYACLLAILCSFYVAKTAREDGIRQNVKEFIQKGLQCHNNPALAISVVKDGEIVFAEGFGLKNISDASSKVTNKTLFGIASLSKAFAATLLMKLLDGNKKFSLSSKVSDVLGKEDLFYGKLRSQYATLEDLLAHRMGVPSNNNIRLDDSLTRENLVGRLKYLKPIGGFRTSFYYNNLMYGLVTYITERLGGRKWEDLVMTELFQPIGMTSSSFVTTVDWDKVDFAVGYLDKDGHLYEVPHEYSRLWGLLCGSGCVLSNALDMAKWMMFHLSGGRNTEGVWVLREGVLGETHAKHQPIPTSTISSYLTRPVAPVTFSEDNYGLGWKIGYYRGYPLLTHTGSTDGYRALLTLYPNQKLGIFTAMTGDDPSYIFRSNLHNYISDLYLHEEPWLNVSTICSFPEPWFEKKNSTPKTTIDKNIQPFRANESYVGVYSNEAYGDIKIYIGENNQLMATYGYARFLLFPKKTSDLFYAEGTGLLKDLKDFTTFRFSDKCNSSSLMNTLEIPSFESQDPPAFTRRKAVTIPISRSNRMANCIAPAYLTVLILLETVIWSTTWIIQ</sequence>
<feature type="transmembrane region" description="Helical" evidence="1">
    <location>
        <begin position="538"/>
        <end position="559"/>
    </location>
</feature>
<comment type="caution">
    <text evidence="4">The sequence shown here is derived from an EMBL/GenBank/DDBJ whole genome shotgun (WGS) entry which is preliminary data.</text>
</comment>
<dbReference type="InterPro" id="IPR012338">
    <property type="entry name" value="Beta-lactam/transpept-like"/>
</dbReference>
<dbReference type="InterPro" id="IPR050491">
    <property type="entry name" value="AmpC-like"/>
</dbReference>
<evidence type="ECO:0000313" key="5">
    <source>
        <dbReference type="Proteomes" id="UP001634394"/>
    </source>
</evidence>
<keyword evidence="2" id="KW-0732">Signal</keyword>
<keyword evidence="5" id="KW-1185">Reference proteome</keyword>
<dbReference type="AlphaFoldDB" id="A0ABD3XP14"/>
<keyword evidence="1" id="KW-0812">Transmembrane</keyword>
<evidence type="ECO:0000256" key="1">
    <source>
        <dbReference type="SAM" id="Phobius"/>
    </source>
</evidence>
<gene>
    <name evidence="4" type="ORF">ACJMK2_000314</name>
</gene>
<dbReference type="EMBL" id="JBJQND010000001">
    <property type="protein sequence ID" value="KAL3887929.1"/>
    <property type="molecule type" value="Genomic_DNA"/>
</dbReference>
<organism evidence="4 5">
    <name type="scientific">Sinanodonta woodiana</name>
    <name type="common">Chinese pond mussel</name>
    <name type="synonym">Anodonta woodiana</name>
    <dbReference type="NCBI Taxonomy" id="1069815"/>
    <lineage>
        <taxon>Eukaryota</taxon>
        <taxon>Metazoa</taxon>
        <taxon>Spiralia</taxon>
        <taxon>Lophotrochozoa</taxon>
        <taxon>Mollusca</taxon>
        <taxon>Bivalvia</taxon>
        <taxon>Autobranchia</taxon>
        <taxon>Heteroconchia</taxon>
        <taxon>Palaeoheterodonta</taxon>
        <taxon>Unionida</taxon>
        <taxon>Unionoidea</taxon>
        <taxon>Unionidae</taxon>
        <taxon>Unioninae</taxon>
        <taxon>Sinanodonta</taxon>
    </lineage>
</organism>